<dbReference type="InterPro" id="IPR008271">
    <property type="entry name" value="Ser/Thr_kinase_AS"/>
</dbReference>
<evidence type="ECO:0000256" key="6">
    <source>
        <dbReference type="SAM" id="MobiDB-lite"/>
    </source>
</evidence>
<sequence>MPSRQLPPPLPPPDHHRANHHNIVAPVTAAGVSFSLLLFIAFLYRKLTLSRTAPAPLSTPERETDLKSPEKHLRRFRFSQLKKATATFSAANRLGQGGFGSVYRASGPTAGEVFAVKVMDVAGSIQGEREFCNEVALANRVIAVTGGVGCPYLVSVVGYSTSERRRRGEGDNGRKVVVYELMCNGSLQEKLLDRKCVDLCVWEKRLKIIVDVAKALQFLHFNCGNTPVVHGDVKPSNVLLDDQFNAKLGDFGLAKILDDVEDEKLDEVRVSLEVGDDNNDNNNNDNNNDDEVVQNNEVGSIVEEEESVVTVAVSGPTSEAFEKASSVAESWGEKMSVESGKKKGWGSGRDYWWWKQGGDESSSGRVKDYVMEWIGSEINKERPKSEDLIVSTSSINCNDNVGDENGAKIESKRKKKKKKKTRFDWWWGSLDEDEKLRKKNSRKPREWWREEFCEELSKKSTKSKSKSKLKLKSSVGSEMWWQRDEDFVAPERKKPRKSKTSFGSIDWWLDGLSGELRGGGIGRRSSRDFGASVGDVPKSGGISSTPSMRGTVCYIAPEYGGGGQLSEKCDVYSFGVLVLVVISGRRPLQVLASPMSEFERANLVSWARQLAYNGKLLDLVDTSIQSLDKEQAMLCITIALLCLQRSPSKRPNMKEIVEMLTGETEPPHLPFEFSPSPPSGFPFTSRKKGR</sequence>
<gene>
    <name evidence="9" type="ORF">RND81_03G201600</name>
</gene>
<feature type="transmembrane region" description="Helical" evidence="7">
    <location>
        <begin position="23"/>
        <end position="44"/>
    </location>
</feature>
<keyword evidence="3" id="KW-0418">Kinase</keyword>
<dbReference type="Gene3D" id="1.10.510.10">
    <property type="entry name" value="Transferase(Phosphotransferase) domain 1"/>
    <property type="match status" value="2"/>
</dbReference>
<dbReference type="EMBL" id="JBDFQZ010000003">
    <property type="protein sequence ID" value="KAK9742864.1"/>
    <property type="molecule type" value="Genomic_DNA"/>
</dbReference>
<keyword evidence="4 5" id="KW-0067">ATP-binding</keyword>
<dbReference type="Gene3D" id="3.30.200.20">
    <property type="entry name" value="Phosphorylase Kinase, domain 1"/>
    <property type="match status" value="1"/>
</dbReference>
<keyword evidence="10" id="KW-1185">Reference proteome</keyword>
<dbReference type="Pfam" id="PF00069">
    <property type="entry name" value="Pkinase"/>
    <property type="match status" value="2"/>
</dbReference>
<dbReference type="InterPro" id="IPR044576">
    <property type="entry name" value="At4g25390-like"/>
</dbReference>
<dbReference type="InterPro" id="IPR011009">
    <property type="entry name" value="Kinase-like_dom_sf"/>
</dbReference>
<evidence type="ECO:0000259" key="8">
    <source>
        <dbReference type="PROSITE" id="PS50011"/>
    </source>
</evidence>
<evidence type="ECO:0000256" key="5">
    <source>
        <dbReference type="PROSITE-ProRule" id="PRU10141"/>
    </source>
</evidence>
<keyword evidence="2 5" id="KW-0547">Nucleotide-binding</keyword>
<evidence type="ECO:0000256" key="2">
    <source>
        <dbReference type="ARBA" id="ARBA00022741"/>
    </source>
</evidence>
<dbReference type="InterPro" id="IPR000719">
    <property type="entry name" value="Prot_kinase_dom"/>
</dbReference>
<dbReference type="GO" id="GO:0004672">
    <property type="term" value="F:protein kinase activity"/>
    <property type="evidence" value="ECO:0007669"/>
    <property type="project" value="InterPro"/>
</dbReference>
<dbReference type="Proteomes" id="UP001443914">
    <property type="component" value="Unassembled WGS sequence"/>
</dbReference>
<keyword evidence="7" id="KW-0812">Transmembrane</keyword>
<proteinExistence type="predicted"/>
<name>A0AAW1M982_SAPOF</name>
<dbReference type="SUPFAM" id="SSF56112">
    <property type="entry name" value="Protein kinase-like (PK-like)"/>
    <property type="match status" value="1"/>
</dbReference>
<keyword evidence="1" id="KW-0808">Transferase</keyword>
<evidence type="ECO:0000313" key="10">
    <source>
        <dbReference type="Proteomes" id="UP001443914"/>
    </source>
</evidence>
<dbReference type="InterPro" id="IPR017441">
    <property type="entry name" value="Protein_kinase_ATP_BS"/>
</dbReference>
<dbReference type="PROSITE" id="PS00107">
    <property type="entry name" value="PROTEIN_KINASE_ATP"/>
    <property type="match status" value="1"/>
</dbReference>
<evidence type="ECO:0000313" key="9">
    <source>
        <dbReference type="EMBL" id="KAK9742864.1"/>
    </source>
</evidence>
<dbReference type="PANTHER" id="PTHR46821">
    <property type="entry name" value="OS07G0586332 PROTEIN"/>
    <property type="match status" value="1"/>
</dbReference>
<evidence type="ECO:0000256" key="7">
    <source>
        <dbReference type="SAM" id="Phobius"/>
    </source>
</evidence>
<evidence type="ECO:0000256" key="4">
    <source>
        <dbReference type="ARBA" id="ARBA00022840"/>
    </source>
</evidence>
<feature type="domain" description="Protein kinase" evidence="8">
    <location>
        <begin position="88"/>
        <end position="671"/>
    </location>
</feature>
<dbReference type="PROSITE" id="PS00108">
    <property type="entry name" value="PROTEIN_KINASE_ST"/>
    <property type="match status" value="1"/>
</dbReference>
<protein>
    <recommendedName>
        <fullName evidence="8">Protein kinase domain-containing protein</fullName>
    </recommendedName>
</protein>
<accession>A0AAW1M982</accession>
<evidence type="ECO:0000256" key="3">
    <source>
        <dbReference type="ARBA" id="ARBA00022777"/>
    </source>
</evidence>
<dbReference type="SMART" id="SM00220">
    <property type="entry name" value="S_TKc"/>
    <property type="match status" value="1"/>
</dbReference>
<keyword evidence="7" id="KW-0472">Membrane</keyword>
<dbReference type="GO" id="GO:0005524">
    <property type="term" value="F:ATP binding"/>
    <property type="evidence" value="ECO:0007669"/>
    <property type="project" value="UniProtKB-UniRule"/>
</dbReference>
<keyword evidence="7" id="KW-1133">Transmembrane helix</keyword>
<dbReference type="PROSITE" id="PS50011">
    <property type="entry name" value="PROTEIN_KINASE_DOM"/>
    <property type="match status" value="1"/>
</dbReference>
<dbReference type="PANTHER" id="PTHR46821:SF2">
    <property type="entry name" value="OS03G0251700 PROTEIN"/>
    <property type="match status" value="1"/>
</dbReference>
<reference evidence="9" key="1">
    <citation type="submission" date="2024-03" db="EMBL/GenBank/DDBJ databases">
        <title>WGS assembly of Saponaria officinalis var. Norfolk2.</title>
        <authorList>
            <person name="Jenkins J."/>
            <person name="Shu S."/>
            <person name="Grimwood J."/>
            <person name="Barry K."/>
            <person name="Goodstein D."/>
            <person name="Schmutz J."/>
            <person name="Leebens-Mack J."/>
            <person name="Osbourn A."/>
        </authorList>
    </citation>
    <scope>NUCLEOTIDE SEQUENCE [LARGE SCALE GENOMIC DNA]</scope>
    <source>
        <strain evidence="9">JIC</strain>
    </source>
</reference>
<organism evidence="9 10">
    <name type="scientific">Saponaria officinalis</name>
    <name type="common">Common soapwort</name>
    <name type="synonym">Lychnis saponaria</name>
    <dbReference type="NCBI Taxonomy" id="3572"/>
    <lineage>
        <taxon>Eukaryota</taxon>
        <taxon>Viridiplantae</taxon>
        <taxon>Streptophyta</taxon>
        <taxon>Embryophyta</taxon>
        <taxon>Tracheophyta</taxon>
        <taxon>Spermatophyta</taxon>
        <taxon>Magnoliopsida</taxon>
        <taxon>eudicotyledons</taxon>
        <taxon>Gunneridae</taxon>
        <taxon>Pentapetalae</taxon>
        <taxon>Caryophyllales</taxon>
        <taxon>Caryophyllaceae</taxon>
        <taxon>Caryophylleae</taxon>
        <taxon>Saponaria</taxon>
    </lineage>
</organism>
<feature type="region of interest" description="Disordered" evidence="6">
    <location>
        <begin position="272"/>
        <end position="292"/>
    </location>
</feature>
<evidence type="ECO:0000256" key="1">
    <source>
        <dbReference type="ARBA" id="ARBA00022679"/>
    </source>
</evidence>
<feature type="binding site" evidence="5">
    <location>
        <position position="117"/>
    </location>
    <ligand>
        <name>ATP</name>
        <dbReference type="ChEBI" id="CHEBI:30616"/>
    </ligand>
</feature>
<comment type="caution">
    <text evidence="9">The sequence shown here is derived from an EMBL/GenBank/DDBJ whole genome shotgun (WGS) entry which is preliminary data.</text>
</comment>
<feature type="region of interest" description="Disordered" evidence="6">
    <location>
        <begin position="667"/>
        <end position="690"/>
    </location>
</feature>
<dbReference type="AlphaFoldDB" id="A0AAW1M982"/>